<feature type="compositionally biased region" description="Polar residues" evidence="1">
    <location>
        <begin position="143"/>
        <end position="166"/>
    </location>
</feature>
<dbReference type="HOGENOM" id="CLU_909627_0_0_1"/>
<accession>F8Q2N3</accession>
<evidence type="ECO:0000313" key="3">
    <source>
        <dbReference type="Proteomes" id="UP000008063"/>
    </source>
</evidence>
<dbReference type="AlphaFoldDB" id="F8Q2N3"/>
<sequence length="335" mass="37412">MRYVEDSDGTIINGHKATEIQKIAHSIWVELANMGKAPKTWMGAGREVLDYYRSKLYQKVPQLRYCELDWKANQIAIDNYPSWYSNHFREPKVKRNALCQICKTQVSPLAVNDPIKALPYLLPAQSRTKANQSRHHHDKSRKCTPTVNAQDPDVSRQTPVASTTDTEPPVDIQLANTHLKDPLLHVVPSSPDHVIQIDGSPRLDSVSVDDDTGGVNPQMATIPASNIESDTAMATTTQTVENIKDNQAGPAFGAMKENSLAMKKTSKMRLGNLTTPRNLCACNWIKDHPHGTTEEYRIYYDNLDPQVKKVYQDHASQAAKAQVHVYLLLAVVAAH</sequence>
<gene>
    <name evidence="2" type="ORF">SERLA73DRAFT_75128</name>
</gene>
<feature type="region of interest" description="Disordered" evidence="1">
    <location>
        <begin position="126"/>
        <end position="168"/>
    </location>
</feature>
<dbReference type="OMA" id="RNICAQD"/>
<dbReference type="InParanoid" id="F8Q2N3"/>
<feature type="compositionally biased region" description="Basic residues" evidence="1">
    <location>
        <begin position="132"/>
        <end position="142"/>
    </location>
</feature>
<dbReference type="EMBL" id="GL945482">
    <property type="protein sequence ID" value="EGN97444.1"/>
    <property type="molecule type" value="Genomic_DNA"/>
</dbReference>
<dbReference type="Proteomes" id="UP000008063">
    <property type="component" value="Unassembled WGS sequence"/>
</dbReference>
<protein>
    <submittedName>
        <fullName evidence="2">Uncharacterized protein</fullName>
    </submittedName>
</protein>
<evidence type="ECO:0000313" key="2">
    <source>
        <dbReference type="EMBL" id="EGN97444.1"/>
    </source>
</evidence>
<evidence type="ECO:0000256" key="1">
    <source>
        <dbReference type="SAM" id="MobiDB-lite"/>
    </source>
</evidence>
<keyword evidence="3" id="KW-1185">Reference proteome</keyword>
<name>F8Q2N3_SERL3</name>
<dbReference type="OrthoDB" id="2693531at2759"/>
<dbReference type="STRING" id="936435.F8Q2N3"/>
<reference evidence="3" key="1">
    <citation type="journal article" date="2011" name="Science">
        <title>The plant cell wall-decomposing machinery underlies the functional diversity of forest fungi.</title>
        <authorList>
            <person name="Eastwood D.C."/>
            <person name="Floudas D."/>
            <person name="Binder M."/>
            <person name="Majcherczyk A."/>
            <person name="Schneider P."/>
            <person name="Aerts A."/>
            <person name="Asiegbu F.O."/>
            <person name="Baker S.E."/>
            <person name="Barry K."/>
            <person name="Bendiksby M."/>
            <person name="Blumentritt M."/>
            <person name="Coutinho P.M."/>
            <person name="Cullen D."/>
            <person name="de Vries R.P."/>
            <person name="Gathman A."/>
            <person name="Goodell B."/>
            <person name="Henrissat B."/>
            <person name="Ihrmark K."/>
            <person name="Kauserud H."/>
            <person name="Kohler A."/>
            <person name="LaButti K."/>
            <person name="Lapidus A."/>
            <person name="Lavin J.L."/>
            <person name="Lee Y.-H."/>
            <person name="Lindquist E."/>
            <person name="Lilly W."/>
            <person name="Lucas S."/>
            <person name="Morin E."/>
            <person name="Murat C."/>
            <person name="Oguiza J.A."/>
            <person name="Park J."/>
            <person name="Pisabarro A.G."/>
            <person name="Riley R."/>
            <person name="Rosling A."/>
            <person name="Salamov A."/>
            <person name="Schmidt O."/>
            <person name="Schmutz J."/>
            <person name="Skrede I."/>
            <person name="Stenlid J."/>
            <person name="Wiebenga A."/>
            <person name="Xie X."/>
            <person name="Kuees U."/>
            <person name="Hibbett D.S."/>
            <person name="Hoffmeister D."/>
            <person name="Hoegberg N."/>
            <person name="Martin F."/>
            <person name="Grigoriev I.V."/>
            <person name="Watkinson S.C."/>
        </authorList>
    </citation>
    <scope>NUCLEOTIDE SEQUENCE [LARGE SCALE GENOMIC DNA]</scope>
    <source>
        <strain evidence="3">strain S7.3</strain>
    </source>
</reference>
<organism evidence="3">
    <name type="scientific">Serpula lacrymans var. lacrymans (strain S7.3)</name>
    <name type="common">Dry rot fungus</name>
    <dbReference type="NCBI Taxonomy" id="936435"/>
    <lineage>
        <taxon>Eukaryota</taxon>
        <taxon>Fungi</taxon>
        <taxon>Dikarya</taxon>
        <taxon>Basidiomycota</taxon>
        <taxon>Agaricomycotina</taxon>
        <taxon>Agaricomycetes</taxon>
        <taxon>Agaricomycetidae</taxon>
        <taxon>Boletales</taxon>
        <taxon>Coniophorineae</taxon>
        <taxon>Serpulaceae</taxon>
        <taxon>Serpula</taxon>
    </lineage>
</organism>
<proteinExistence type="predicted"/>